<accession>A0A653DB01</accession>
<proteinExistence type="predicted"/>
<keyword evidence="2" id="KW-1185">Reference proteome</keyword>
<name>A0A653DB01_CALMS</name>
<dbReference type="Proteomes" id="UP000410492">
    <property type="component" value="Unassembled WGS sequence"/>
</dbReference>
<sequence>MFEFFDVYLNISFQFSNFISYRLFLCSENSFEIELRATVTSIASHEIRLS</sequence>
<gene>
    <name evidence="1" type="ORF">CALMAC_LOCUS15410</name>
</gene>
<dbReference type="EMBL" id="CAACVG010010749">
    <property type="protein sequence ID" value="VEN56537.1"/>
    <property type="molecule type" value="Genomic_DNA"/>
</dbReference>
<evidence type="ECO:0000313" key="1">
    <source>
        <dbReference type="EMBL" id="VEN56537.1"/>
    </source>
</evidence>
<evidence type="ECO:0000313" key="2">
    <source>
        <dbReference type="Proteomes" id="UP000410492"/>
    </source>
</evidence>
<organism evidence="1 2">
    <name type="scientific">Callosobruchus maculatus</name>
    <name type="common">Southern cowpea weevil</name>
    <name type="synonym">Pulse bruchid</name>
    <dbReference type="NCBI Taxonomy" id="64391"/>
    <lineage>
        <taxon>Eukaryota</taxon>
        <taxon>Metazoa</taxon>
        <taxon>Ecdysozoa</taxon>
        <taxon>Arthropoda</taxon>
        <taxon>Hexapoda</taxon>
        <taxon>Insecta</taxon>
        <taxon>Pterygota</taxon>
        <taxon>Neoptera</taxon>
        <taxon>Endopterygota</taxon>
        <taxon>Coleoptera</taxon>
        <taxon>Polyphaga</taxon>
        <taxon>Cucujiformia</taxon>
        <taxon>Chrysomeloidea</taxon>
        <taxon>Chrysomelidae</taxon>
        <taxon>Bruchinae</taxon>
        <taxon>Bruchini</taxon>
        <taxon>Callosobruchus</taxon>
    </lineage>
</organism>
<protein>
    <submittedName>
        <fullName evidence="1">Uncharacterized protein</fullName>
    </submittedName>
</protein>
<dbReference type="AlphaFoldDB" id="A0A653DB01"/>
<reference evidence="1 2" key="1">
    <citation type="submission" date="2019-01" db="EMBL/GenBank/DDBJ databases">
        <authorList>
            <person name="Sayadi A."/>
        </authorList>
    </citation>
    <scope>NUCLEOTIDE SEQUENCE [LARGE SCALE GENOMIC DNA]</scope>
</reference>
<dbReference type="OrthoDB" id="191686at2759"/>